<dbReference type="Proteomes" id="UP000515211">
    <property type="component" value="Chromosome 9"/>
</dbReference>
<keyword evidence="4" id="KW-0636">Prenylation</keyword>
<evidence type="ECO:0000256" key="3">
    <source>
        <dbReference type="ARBA" id="ARBA00023288"/>
    </source>
</evidence>
<dbReference type="PANTHER" id="PTHR45811:SF77">
    <property type="entry name" value="ION-BINDING PROTEIN, PUTATIVE-RELATED"/>
    <property type="match status" value="1"/>
</dbReference>
<dbReference type="PROSITE" id="PS50846">
    <property type="entry name" value="HMA_2"/>
    <property type="match status" value="1"/>
</dbReference>
<dbReference type="GO" id="GO:0046872">
    <property type="term" value="F:metal ion binding"/>
    <property type="evidence" value="ECO:0007669"/>
    <property type="project" value="UniProtKB-KW"/>
</dbReference>
<gene>
    <name evidence="8" type="primary">LOC107466835</name>
</gene>
<comment type="similarity">
    <text evidence="5">Belongs to the HIPP family.</text>
</comment>
<dbReference type="PANTHER" id="PTHR45811">
    <property type="entry name" value="COPPER TRANSPORT PROTEIN FAMILY-RELATED"/>
    <property type="match status" value="1"/>
</dbReference>
<dbReference type="InterPro" id="IPR036163">
    <property type="entry name" value="HMA_dom_sf"/>
</dbReference>
<evidence type="ECO:0000256" key="5">
    <source>
        <dbReference type="ARBA" id="ARBA00024045"/>
    </source>
</evidence>
<keyword evidence="7" id="KW-1185">Reference proteome</keyword>
<reference evidence="7" key="1">
    <citation type="journal article" date="2016" name="Nat. Genet.">
        <title>The genome sequences of Arachis duranensis and Arachis ipaensis, the diploid ancestors of cultivated peanut.</title>
        <authorList>
            <person name="Bertioli D.J."/>
            <person name="Cannon S.B."/>
            <person name="Froenicke L."/>
            <person name="Huang G."/>
            <person name="Farmer A.D."/>
            <person name="Cannon E.K."/>
            <person name="Liu X."/>
            <person name="Gao D."/>
            <person name="Clevenger J."/>
            <person name="Dash S."/>
            <person name="Ren L."/>
            <person name="Moretzsohn M.C."/>
            <person name="Shirasawa K."/>
            <person name="Huang W."/>
            <person name="Vidigal B."/>
            <person name="Abernathy B."/>
            <person name="Chu Y."/>
            <person name="Niederhuth C.E."/>
            <person name="Umale P."/>
            <person name="Araujo A.C."/>
            <person name="Kozik A."/>
            <person name="Kim K.D."/>
            <person name="Burow M.D."/>
            <person name="Varshney R.K."/>
            <person name="Wang X."/>
            <person name="Zhang X."/>
            <person name="Barkley N."/>
            <person name="Guimaraes P.M."/>
            <person name="Isobe S."/>
            <person name="Guo B."/>
            <person name="Liao B."/>
            <person name="Stalker H.T."/>
            <person name="Schmitz R.J."/>
            <person name="Scheffler B.E."/>
            <person name="Leal-Bertioli S.C."/>
            <person name="Xun X."/>
            <person name="Jackson S.A."/>
            <person name="Michelmore R."/>
            <person name="Ozias-Akins P."/>
        </authorList>
    </citation>
    <scope>NUCLEOTIDE SEQUENCE [LARGE SCALE GENOMIC DNA]</scope>
    <source>
        <strain evidence="7">cv. V14167</strain>
    </source>
</reference>
<dbReference type="Pfam" id="PF00403">
    <property type="entry name" value="HMA"/>
    <property type="match status" value="1"/>
</dbReference>
<dbReference type="InterPro" id="IPR051863">
    <property type="entry name" value="HIPP"/>
</dbReference>
<dbReference type="Gene3D" id="3.30.70.100">
    <property type="match status" value="1"/>
</dbReference>
<evidence type="ECO:0000256" key="1">
    <source>
        <dbReference type="ARBA" id="ARBA00022481"/>
    </source>
</evidence>
<organism evidence="7 8">
    <name type="scientific">Arachis duranensis</name>
    <name type="common">Wild peanut</name>
    <dbReference type="NCBI Taxonomy" id="130453"/>
    <lineage>
        <taxon>Eukaryota</taxon>
        <taxon>Viridiplantae</taxon>
        <taxon>Streptophyta</taxon>
        <taxon>Embryophyta</taxon>
        <taxon>Tracheophyta</taxon>
        <taxon>Spermatophyta</taxon>
        <taxon>Magnoliopsida</taxon>
        <taxon>eudicotyledons</taxon>
        <taxon>Gunneridae</taxon>
        <taxon>Pentapetalae</taxon>
        <taxon>rosids</taxon>
        <taxon>fabids</taxon>
        <taxon>Fabales</taxon>
        <taxon>Fabaceae</taxon>
        <taxon>Papilionoideae</taxon>
        <taxon>50 kb inversion clade</taxon>
        <taxon>dalbergioids sensu lato</taxon>
        <taxon>Dalbergieae</taxon>
        <taxon>Pterocarpus clade</taxon>
        <taxon>Arachis</taxon>
    </lineage>
</organism>
<evidence type="ECO:0000259" key="6">
    <source>
        <dbReference type="PROSITE" id="PS50846"/>
    </source>
</evidence>
<feature type="domain" description="HMA" evidence="6">
    <location>
        <begin position="2"/>
        <end position="69"/>
    </location>
</feature>
<keyword evidence="3" id="KW-0449">Lipoprotein</keyword>
<sequence length="120" mass="13336">MNKVILRVEALHERKCKKKAMKIVSNIAGIESVSVDMNENKLTLTGEMDAVEVVGKLRKLCHTEILSVGPATATATTTVKQEPKKNNKEPSNLEASIVPIQAYHYYYTSMEENPNACVIF</sequence>
<dbReference type="KEGG" id="adu:107466835"/>
<dbReference type="RefSeq" id="XP_015941328.1">
    <property type="nucleotide sequence ID" value="XM_016085842.3"/>
</dbReference>
<protein>
    <submittedName>
        <fullName evidence="8">Heavy metal-associated isoprenylated plant protein 12-like</fullName>
    </submittedName>
</protein>
<name>A0A6P4BFB9_ARADU</name>
<keyword evidence="1" id="KW-0488">Methylation</keyword>
<dbReference type="OrthoDB" id="1923658at2759"/>
<evidence type="ECO:0000313" key="8">
    <source>
        <dbReference type="RefSeq" id="XP_015941328.1"/>
    </source>
</evidence>
<dbReference type="InterPro" id="IPR006121">
    <property type="entry name" value="HMA_dom"/>
</dbReference>
<dbReference type="SUPFAM" id="SSF55008">
    <property type="entry name" value="HMA, heavy metal-associated domain"/>
    <property type="match status" value="1"/>
</dbReference>
<dbReference type="AlphaFoldDB" id="A0A6P4BFB9"/>
<dbReference type="GeneID" id="107466835"/>
<accession>A0A6P4BFB9</accession>
<evidence type="ECO:0000256" key="2">
    <source>
        <dbReference type="ARBA" id="ARBA00022723"/>
    </source>
</evidence>
<keyword evidence="2" id="KW-0479">Metal-binding</keyword>
<reference evidence="8" key="2">
    <citation type="submission" date="2025-08" db="UniProtKB">
        <authorList>
            <consortium name="RefSeq"/>
        </authorList>
    </citation>
    <scope>IDENTIFICATION</scope>
    <source>
        <tissue evidence="8">Whole plant</tissue>
    </source>
</reference>
<evidence type="ECO:0000313" key="7">
    <source>
        <dbReference type="Proteomes" id="UP000515211"/>
    </source>
</evidence>
<proteinExistence type="inferred from homology"/>
<evidence type="ECO:0000256" key="4">
    <source>
        <dbReference type="ARBA" id="ARBA00023289"/>
    </source>
</evidence>